<evidence type="ECO:0000313" key="2">
    <source>
        <dbReference type="Proteomes" id="UP000326921"/>
    </source>
</evidence>
<evidence type="ECO:0000313" key="1">
    <source>
        <dbReference type="EMBL" id="QGA26633.1"/>
    </source>
</evidence>
<dbReference type="KEGG" id="sphe:GFH32_09975"/>
<proteinExistence type="predicted"/>
<organism evidence="1 2">
    <name type="scientific">Sphingobacterium zhuxiongii</name>
    <dbReference type="NCBI Taxonomy" id="2662364"/>
    <lineage>
        <taxon>Bacteria</taxon>
        <taxon>Pseudomonadati</taxon>
        <taxon>Bacteroidota</taxon>
        <taxon>Sphingobacteriia</taxon>
        <taxon>Sphingobacteriales</taxon>
        <taxon>Sphingobacteriaceae</taxon>
        <taxon>Sphingobacterium</taxon>
    </lineage>
</organism>
<dbReference type="AlphaFoldDB" id="A0A5Q0QAN5"/>
<dbReference type="RefSeq" id="WP_153511483.1">
    <property type="nucleotide sequence ID" value="NZ_CP045652.1"/>
</dbReference>
<name>A0A5Q0QAN5_9SPHI</name>
<dbReference type="InterPro" id="IPR046233">
    <property type="entry name" value="DUF6266"/>
</dbReference>
<sequence>MAIFSKKIIGLAQGKVGNVVICNWKGKAYVRALPVQRKKGEVSAKIKASQSRFKLVQQHLIKILPYARVGFEGVSEAHTAYNSAMSFNLRHAIKEHANGIEMDWSKFSFSRGLEFKFDAVSCYYDVEERRIHVEWQIPSAFIDDFKHQHLKCMLLCCPENVDYTACAGLLYGNAIEVGFQELSVDELHSEERYHVYLAFVSAMHKMTTTNSIYIGMIIR</sequence>
<keyword evidence="2" id="KW-1185">Reference proteome</keyword>
<dbReference type="Pfam" id="PF19781">
    <property type="entry name" value="DUF6266"/>
    <property type="match status" value="1"/>
</dbReference>
<dbReference type="EMBL" id="CP045652">
    <property type="protein sequence ID" value="QGA26633.1"/>
    <property type="molecule type" value="Genomic_DNA"/>
</dbReference>
<protein>
    <submittedName>
        <fullName evidence="1">Uncharacterized protein</fullName>
    </submittedName>
</protein>
<dbReference type="Proteomes" id="UP000326921">
    <property type="component" value="Chromosome"/>
</dbReference>
<gene>
    <name evidence="1" type="ORF">GFH32_09975</name>
</gene>
<reference evidence="1 2" key="1">
    <citation type="submission" date="2019-10" db="EMBL/GenBank/DDBJ databases">
        <authorList>
            <person name="Dong K."/>
        </authorList>
    </citation>
    <scope>NUCLEOTIDE SEQUENCE [LARGE SCALE GENOMIC DNA]</scope>
    <source>
        <strain evidence="2">dk4302</strain>
    </source>
</reference>
<accession>A0A5Q0QAN5</accession>